<gene>
    <name evidence="1" type="ORF">SKAU_G00311100</name>
</gene>
<reference evidence="1" key="1">
    <citation type="journal article" date="2023" name="Science">
        <title>Genome structures resolve the early diversification of teleost fishes.</title>
        <authorList>
            <person name="Parey E."/>
            <person name="Louis A."/>
            <person name="Montfort J."/>
            <person name="Bouchez O."/>
            <person name="Roques C."/>
            <person name="Iampietro C."/>
            <person name="Lluch J."/>
            <person name="Castinel A."/>
            <person name="Donnadieu C."/>
            <person name="Desvignes T."/>
            <person name="Floi Bucao C."/>
            <person name="Jouanno E."/>
            <person name="Wen M."/>
            <person name="Mejri S."/>
            <person name="Dirks R."/>
            <person name="Jansen H."/>
            <person name="Henkel C."/>
            <person name="Chen W.J."/>
            <person name="Zahm M."/>
            <person name="Cabau C."/>
            <person name="Klopp C."/>
            <person name="Thompson A.W."/>
            <person name="Robinson-Rechavi M."/>
            <person name="Braasch I."/>
            <person name="Lecointre G."/>
            <person name="Bobe J."/>
            <person name="Postlethwait J.H."/>
            <person name="Berthelot C."/>
            <person name="Roest Crollius H."/>
            <person name="Guiguen Y."/>
        </authorList>
    </citation>
    <scope>NUCLEOTIDE SEQUENCE</scope>
    <source>
        <strain evidence="1">WJC10195</strain>
    </source>
</reference>
<dbReference type="AlphaFoldDB" id="A0A9Q1IKA8"/>
<organism evidence="1 2">
    <name type="scientific">Synaphobranchus kaupii</name>
    <name type="common">Kaup's arrowtooth eel</name>
    <dbReference type="NCBI Taxonomy" id="118154"/>
    <lineage>
        <taxon>Eukaryota</taxon>
        <taxon>Metazoa</taxon>
        <taxon>Chordata</taxon>
        <taxon>Craniata</taxon>
        <taxon>Vertebrata</taxon>
        <taxon>Euteleostomi</taxon>
        <taxon>Actinopterygii</taxon>
        <taxon>Neopterygii</taxon>
        <taxon>Teleostei</taxon>
        <taxon>Anguilliformes</taxon>
        <taxon>Synaphobranchidae</taxon>
        <taxon>Synaphobranchus</taxon>
    </lineage>
</organism>
<evidence type="ECO:0000313" key="2">
    <source>
        <dbReference type="Proteomes" id="UP001152622"/>
    </source>
</evidence>
<keyword evidence="2" id="KW-1185">Reference proteome</keyword>
<name>A0A9Q1IKA8_SYNKA</name>
<sequence>MEEMLEGHGTISRLNNAERNARAFGTLRRESVSTAAGSARLPLEAALHSISAQRPDSTPHQLLRLLISSEKSERKAPTSCCVSSLQDNTQHHQMVLTFFAMG</sequence>
<comment type="caution">
    <text evidence="1">The sequence shown here is derived from an EMBL/GenBank/DDBJ whole genome shotgun (WGS) entry which is preliminary data.</text>
</comment>
<accession>A0A9Q1IKA8</accession>
<proteinExistence type="predicted"/>
<dbReference type="Proteomes" id="UP001152622">
    <property type="component" value="Chromosome 13"/>
</dbReference>
<protein>
    <submittedName>
        <fullName evidence="1">Uncharacterized protein</fullName>
    </submittedName>
</protein>
<evidence type="ECO:0000313" key="1">
    <source>
        <dbReference type="EMBL" id="KAJ8343781.1"/>
    </source>
</evidence>
<dbReference type="EMBL" id="JAINUF010000013">
    <property type="protein sequence ID" value="KAJ8343781.1"/>
    <property type="molecule type" value="Genomic_DNA"/>
</dbReference>